<dbReference type="Pfam" id="PF01370">
    <property type="entry name" value="Epimerase"/>
    <property type="match status" value="1"/>
</dbReference>
<dbReference type="Gene3D" id="3.90.25.10">
    <property type="entry name" value="UDP-galactose 4-epimerase, domain 1"/>
    <property type="match status" value="1"/>
</dbReference>
<name>A0A091B1H1_9GAMM</name>
<accession>A0A091B1H1</accession>
<dbReference type="InterPro" id="IPR001509">
    <property type="entry name" value="Epimerase_deHydtase"/>
</dbReference>
<dbReference type="PATRIC" id="fig|1121015.4.peg.338"/>
<comment type="similarity">
    <text evidence="2">Belongs to the NAD(P)-dependent epimerase/dehydratase family.</text>
</comment>
<comment type="caution">
    <text evidence="4">The sequence shown here is derived from an EMBL/GenBank/DDBJ whole genome shotgun (WGS) entry which is preliminary data.</text>
</comment>
<dbReference type="eggNOG" id="COG0451">
    <property type="taxonomic scope" value="Bacteria"/>
</dbReference>
<sequence length="300" mass="32957">MVSPSDGKPRALVTGICGFTGHYVARELEAAGYRVIGLTHQVNDEADWLTVDLTDRAAAEAAILSARPDVVVHLAAISFVAHGDADAIYRVNVVGTRNLLEALAKAEHRPRVVVLASSANIYGNADVEIIDETVPATPANDYAVSKLAMEYMARLWMDRLPIVFTRPFNYTGVGQSPNFVLPKIVDHFRRRAPVIELGNVDVSRDFWDVRSVAQSYRRLVETAPVGATFNLCSGRAYSLREAIATLESLAGYRIDIQVNPAFVRANEVQRLSGTNVRLLAAVGALDDYTLPQTLEWMYRA</sequence>
<dbReference type="RefSeq" id="WP_022968923.1">
    <property type="nucleotide sequence ID" value="NZ_ATVD01000002.1"/>
</dbReference>
<dbReference type="InterPro" id="IPR036291">
    <property type="entry name" value="NAD(P)-bd_dom_sf"/>
</dbReference>
<reference evidence="4 5" key="1">
    <citation type="submission" date="2013-09" db="EMBL/GenBank/DDBJ databases">
        <title>Genome sequencing of Arenimonas oryziterrae.</title>
        <authorList>
            <person name="Chen F."/>
            <person name="Wang G."/>
        </authorList>
    </citation>
    <scope>NUCLEOTIDE SEQUENCE [LARGE SCALE GENOMIC DNA]</scope>
    <source>
        <strain evidence="4 5">YC6267</strain>
    </source>
</reference>
<organism evidence="4 5">
    <name type="scientific">Arenimonas oryziterrae DSM 21050 = YC6267</name>
    <dbReference type="NCBI Taxonomy" id="1121015"/>
    <lineage>
        <taxon>Bacteria</taxon>
        <taxon>Pseudomonadati</taxon>
        <taxon>Pseudomonadota</taxon>
        <taxon>Gammaproteobacteria</taxon>
        <taxon>Lysobacterales</taxon>
        <taxon>Lysobacteraceae</taxon>
        <taxon>Arenimonas</taxon>
    </lineage>
</organism>
<evidence type="ECO:0000259" key="3">
    <source>
        <dbReference type="Pfam" id="PF01370"/>
    </source>
</evidence>
<dbReference type="EMBL" id="AVCI01000001">
    <property type="protein sequence ID" value="KFN44754.1"/>
    <property type="molecule type" value="Genomic_DNA"/>
</dbReference>
<evidence type="ECO:0000256" key="2">
    <source>
        <dbReference type="ARBA" id="ARBA00007637"/>
    </source>
</evidence>
<dbReference type="PANTHER" id="PTHR43000">
    <property type="entry name" value="DTDP-D-GLUCOSE 4,6-DEHYDRATASE-RELATED"/>
    <property type="match status" value="1"/>
</dbReference>
<dbReference type="AlphaFoldDB" id="A0A091B1H1"/>
<keyword evidence="5" id="KW-1185">Reference proteome</keyword>
<dbReference type="Gene3D" id="3.40.50.720">
    <property type="entry name" value="NAD(P)-binding Rossmann-like Domain"/>
    <property type="match status" value="1"/>
</dbReference>
<proteinExistence type="inferred from homology"/>
<gene>
    <name evidence="4" type="ORF">N789_01710</name>
</gene>
<dbReference type="Proteomes" id="UP000029385">
    <property type="component" value="Unassembled WGS sequence"/>
</dbReference>
<protein>
    <recommendedName>
        <fullName evidence="3">NAD-dependent epimerase/dehydratase domain-containing protein</fullName>
    </recommendedName>
</protein>
<dbReference type="SUPFAM" id="SSF51735">
    <property type="entry name" value="NAD(P)-binding Rossmann-fold domains"/>
    <property type="match status" value="1"/>
</dbReference>
<evidence type="ECO:0000313" key="5">
    <source>
        <dbReference type="Proteomes" id="UP000029385"/>
    </source>
</evidence>
<evidence type="ECO:0000313" key="4">
    <source>
        <dbReference type="EMBL" id="KFN44754.1"/>
    </source>
</evidence>
<feature type="domain" description="NAD-dependent epimerase/dehydratase" evidence="3">
    <location>
        <begin position="11"/>
        <end position="231"/>
    </location>
</feature>
<dbReference type="STRING" id="1121015.GCA_000420545_01288"/>
<comment type="pathway">
    <text evidence="1">Bacterial outer membrane biogenesis; LPS O-antigen biosynthesis.</text>
</comment>
<evidence type="ECO:0000256" key="1">
    <source>
        <dbReference type="ARBA" id="ARBA00005125"/>
    </source>
</evidence>